<dbReference type="Gene3D" id="3.40.50.360">
    <property type="match status" value="1"/>
</dbReference>
<evidence type="ECO:0000313" key="4">
    <source>
        <dbReference type="EMBL" id="SNU98847.1"/>
    </source>
</evidence>
<protein>
    <submittedName>
        <fullName evidence="4">Putative NAD(P)H-dependent FMN-containing oxidoreductase ywqN</fullName>
        <ecNumber evidence="4">1.-.-.-</ecNumber>
    </submittedName>
</protein>
<dbReference type="GO" id="GO:0016491">
    <property type="term" value="F:oxidoreductase activity"/>
    <property type="evidence" value="ECO:0007669"/>
    <property type="project" value="UniProtKB-KW"/>
</dbReference>
<dbReference type="Proteomes" id="UP000215383">
    <property type="component" value="Chromosome 1"/>
</dbReference>
<evidence type="ECO:0000256" key="2">
    <source>
        <dbReference type="ARBA" id="ARBA00022643"/>
    </source>
</evidence>
<dbReference type="AlphaFoldDB" id="A0A239TLZ3"/>
<evidence type="ECO:0000256" key="1">
    <source>
        <dbReference type="ARBA" id="ARBA00022630"/>
    </source>
</evidence>
<dbReference type="eggNOG" id="COG0655">
    <property type="taxonomic scope" value="Bacteria"/>
</dbReference>
<dbReference type="InterPro" id="IPR051796">
    <property type="entry name" value="ISF_SsuE-like"/>
</dbReference>
<proteinExistence type="predicted"/>
<accession>A0A239TLZ3</accession>
<reference evidence="4 5" key="1">
    <citation type="submission" date="2017-06" db="EMBL/GenBank/DDBJ databases">
        <authorList>
            <consortium name="Pathogen Informatics"/>
        </authorList>
    </citation>
    <scope>NUCLEOTIDE SEQUENCE [LARGE SCALE GENOMIC DNA]</scope>
    <source>
        <strain evidence="4 5">NCTC10570</strain>
    </source>
</reference>
<dbReference type="Pfam" id="PF03358">
    <property type="entry name" value="FMN_red"/>
    <property type="match status" value="1"/>
</dbReference>
<dbReference type="PANTHER" id="PTHR43278">
    <property type="entry name" value="NAD(P)H-DEPENDENT FMN-CONTAINING OXIDOREDUCTASE YWQN-RELATED"/>
    <property type="match status" value="1"/>
</dbReference>
<name>A0A239TLZ3_9FIRM</name>
<evidence type="ECO:0000259" key="3">
    <source>
        <dbReference type="Pfam" id="PF03358"/>
    </source>
</evidence>
<dbReference type="RefSeq" id="WP_027890270.1">
    <property type="nucleotide sequence ID" value="NZ_LT906446.1"/>
</dbReference>
<gene>
    <name evidence="4" type="primary">ywqN_2</name>
    <name evidence="4" type="ORF">SAMEA4364220_01001</name>
</gene>
<keyword evidence="2" id="KW-0288">FMN</keyword>
<keyword evidence="1" id="KW-0285">Flavoprotein</keyword>
<organism evidence="4 5">
    <name type="scientific">Megamonas hypermegale</name>
    <dbReference type="NCBI Taxonomy" id="158847"/>
    <lineage>
        <taxon>Bacteria</taxon>
        <taxon>Bacillati</taxon>
        <taxon>Bacillota</taxon>
        <taxon>Negativicutes</taxon>
        <taxon>Selenomonadales</taxon>
        <taxon>Selenomonadaceae</taxon>
        <taxon>Megamonas</taxon>
    </lineage>
</organism>
<dbReference type="InterPro" id="IPR029039">
    <property type="entry name" value="Flavoprotein-like_sf"/>
</dbReference>
<dbReference type="PANTHER" id="PTHR43278:SF2">
    <property type="entry name" value="IRON-SULFUR FLAVOPROTEIN"/>
    <property type="match status" value="1"/>
</dbReference>
<dbReference type="SUPFAM" id="SSF52218">
    <property type="entry name" value="Flavoproteins"/>
    <property type="match status" value="1"/>
</dbReference>
<dbReference type="GeneID" id="78507016"/>
<dbReference type="InterPro" id="IPR005025">
    <property type="entry name" value="FMN_Rdtase-like_dom"/>
</dbReference>
<keyword evidence="5" id="KW-1185">Reference proteome</keyword>
<dbReference type="EC" id="1.-.-.-" evidence="4"/>
<dbReference type="EMBL" id="LT906446">
    <property type="protein sequence ID" value="SNU98847.1"/>
    <property type="molecule type" value="Genomic_DNA"/>
</dbReference>
<keyword evidence="4" id="KW-0560">Oxidoreductase</keyword>
<evidence type="ECO:0000313" key="5">
    <source>
        <dbReference type="Proteomes" id="UP000215383"/>
    </source>
</evidence>
<feature type="domain" description="NADPH-dependent FMN reductase-like" evidence="3">
    <location>
        <begin position="5"/>
        <end position="124"/>
    </location>
</feature>
<sequence>MGKSVLVIAGSPRKGGNSDILCDQFIKGCEEAGHTAEKIYLRDKKINFCLACYVCKKTGRCFQNDDVAEIIDKMEKADVIVLASPVYFYAISGQMKTLIDRTLPCYYPGSLSHKDFYFIITAAEEEAFTKRALDALYGLVDCIEDATVKGIVYGTGAYEKGDVKKLPAMNISYKMGKNT</sequence>